<dbReference type="Gene3D" id="2.40.110.10">
    <property type="entry name" value="Butyryl-CoA Dehydrogenase, subunit A, domain 2"/>
    <property type="match status" value="1"/>
</dbReference>
<dbReference type="SUPFAM" id="SSF56645">
    <property type="entry name" value="Acyl-CoA dehydrogenase NM domain-like"/>
    <property type="match status" value="1"/>
</dbReference>
<dbReference type="SUPFAM" id="SSF47203">
    <property type="entry name" value="Acyl-CoA dehydrogenase C-terminal domain-like"/>
    <property type="match status" value="1"/>
</dbReference>
<protein>
    <submittedName>
        <fullName evidence="9">Acyl-CoA dehydrogenase</fullName>
    </submittedName>
</protein>
<feature type="domain" description="Acyl-CoA oxidase/dehydrogenase middle" evidence="7">
    <location>
        <begin position="123"/>
        <end position="220"/>
    </location>
</feature>
<evidence type="ECO:0000256" key="4">
    <source>
        <dbReference type="ARBA" id="ARBA00022827"/>
    </source>
</evidence>
<sequence length="388" mass="42734">MDYTPDPIHEDIRQAVRALCRKFPDEYWMEHDTNHEFPWTFYHAIAEAGWLGLTVPEEYGGGGLGVTEAAIVEQEISASGAGMGGCSAVHIGIFGFEPIIQHGSAELKKRFLPRVVTGDLHTAFAVTEPDAGTDTTNISTFARKVDGGWLVSGKKVWITKALEAERMLLLCRTSPRDPNGKRSDGMTLMFAEMDRDRVQIRPIPKMGRNAVDTNELFIDELFVADEDVVGEVGKGFRAILGGLNAERVISANAALGLGRAALRRGVQYANEREVFGRPIGKNQGIAFQLAEAKIRIEAAEAVLQKATWMVDQGLPCGAEANYAKWLCAEAGFYAADVALQVHGGFGYGKEFHVERYFREARLMRIAPISQEMVLNYVAEHVLGLPRSY</sequence>
<dbReference type="InterPro" id="IPR006089">
    <property type="entry name" value="Acyl-CoA_DH_CS"/>
</dbReference>
<dbReference type="RefSeq" id="WP_203860937.1">
    <property type="nucleotide sequence ID" value="NZ_BAAAZQ010000014.1"/>
</dbReference>
<dbReference type="PROSITE" id="PS00073">
    <property type="entry name" value="ACYL_COA_DH_2"/>
    <property type="match status" value="1"/>
</dbReference>
<dbReference type="PIRSF" id="PIRSF016578">
    <property type="entry name" value="HsaA"/>
    <property type="match status" value="1"/>
</dbReference>
<evidence type="ECO:0000313" key="10">
    <source>
        <dbReference type="Proteomes" id="UP000621500"/>
    </source>
</evidence>
<keyword evidence="5" id="KW-0560">Oxidoreductase</keyword>
<evidence type="ECO:0000259" key="7">
    <source>
        <dbReference type="Pfam" id="PF02770"/>
    </source>
</evidence>
<evidence type="ECO:0000313" key="9">
    <source>
        <dbReference type="EMBL" id="GIG99577.1"/>
    </source>
</evidence>
<dbReference type="Pfam" id="PF02770">
    <property type="entry name" value="Acyl-CoA_dh_M"/>
    <property type="match status" value="1"/>
</dbReference>
<feature type="domain" description="Acyl-CoA dehydrogenase/oxidase N-terminal" evidence="8">
    <location>
        <begin position="9"/>
        <end position="119"/>
    </location>
</feature>
<dbReference type="EMBL" id="BONX01000045">
    <property type="protein sequence ID" value="GIG99577.1"/>
    <property type="molecule type" value="Genomic_DNA"/>
</dbReference>
<dbReference type="PANTHER" id="PTHR43884:SF12">
    <property type="entry name" value="ISOVALERYL-COA DEHYDROGENASE, MITOCHONDRIAL-RELATED"/>
    <property type="match status" value="1"/>
</dbReference>
<keyword evidence="4 5" id="KW-0274">FAD</keyword>
<reference evidence="9 10" key="1">
    <citation type="submission" date="2021-01" db="EMBL/GenBank/DDBJ databases">
        <title>Whole genome shotgun sequence of Plantactinospora mayteni NBRC 109088.</title>
        <authorList>
            <person name="Komaki H."/>
            <person name="Tamura T."/>
        </authorList>
    </citation>
    <scope>NUCLEOTIDE SEQUENCE [LARGE SCALE GENOMIC DNA]</scope>
    <source>
        <strain evidence="9 10">NBRC 109088</strain>
    </source>
</reference>
<keyword evidence="10" id="KW-1185">Reference proteome</keyword>
<dbReference type="InterPro" id="IPR013786">
    <property type="entry name" value="AcylCoA_DH/ox_N"/>
</dbReference>
<dbReference type="Gene3D" id="1.10.540.10">
    <property type="entry name" value="Acyl-CoA dehydrogenase/oxidase, N-terminal domain"/>
    <property type="match status" value="1"/>
</dbReference>
<dbReference type="Pfam" id="PF00441">
    <property type="entry name" value="Acyl-CoA_dh_1"/>
    <property type="match status" value="1"/>
</dbReference>
<dbReference type="InterPro" id="IPR037069">
    <property type="entry name" value="AcylCoA_DH/ox_N_sf"/>
</dbReference>
<evidence type="ECO:0000259" key="8">
    <source>
        <dbReference type="Pfam" id="PF02771"/>
    </source>
</evidence>
<proteinExistence type="inferred from homology"/>
<feature type="domain" description="Acyl-CoA dehydrogenase/oxidase C-terminal" evidence="6">
    <location>
        <begin position="233"/>
        <end position="381"/>
    </location>
</feature>
<evidence type="ECO:0000259" key="6">
    <source>
        <dbReference type="Pfam" id="PF00441"/>
    </source>
</evidence>
<evidence type="ECO:0000256" key="5">
    <source>
        <dbReference type="RuleBase" id="RU362125"/>
    </source>
</evidence>
<dbReference type="InterPro" id="IPR009075">
    <property type="entry name" value="AcylCo_DH/oxidase_C"/>
</dbReference>
<dbReference type="InterPro" id="IPR036250">
    <property type="entry name" value="AcylCo_DH-like_C"/>
</dbReference>
<name>A0ABQ4EY45_9ACTN</name>
<comment type="similarity">
    <text evidence="2 5">Belongs to the acyl-CoA dehydrogenase family.</text>
</comment>
<dbReference type="InterPro" id="IPR046373">
    <property type="entry name" value="Acyl-CoA_Oxase/DH_mid-dom_sf"/>
</dbReference>
<dbReference type="Pfam" id="PF02771">
    <property type="entry name" value="Acyl-CoA_dh_N"/>
    <property type="match status" value="1"/>
</dbReference>
<keyword evidence="3 5" id="KW-0285">Flavoprotein</keyword>
<gene>
    <name evidence="9" type="ORF">Pma05_61500</name>
</gene>
<accession>A0ABQ4EY45</accession>
<dbReference type="InterPro" id="IPR009100">
    <property type="entry name" value="AcylCoA_DH/oxidase_NM_dom_sf"/>
</dbReference>
<comment type="caution">
    <text evidence="9">The sequence shown here is derived from an EMBL/GenBank/DDBJ whole genome shotgun (WGS) entry which is preliminary data.</text>
</comment>
<evidence type="ECO:0000256" key="3">
    <source>
        <dbReference type="ARBA" id="ARBA00022630"/>
    </source>
</evidence>
<comment type="cofactor">
    <cofactor evidence="1 5">
        <name>FAD</name>
        <dbReference type="ChEBI" id="CHEBI:57692"/>
    </cofactor>
</comment>
<evidence type="ECO:0000256" key="2">
    <source>
        <dbReference type="ARBA" id="ARBA00009347"/>
    </source>
</evidence>
<dbReference type="Proteomes" id="UP000621500">
    <property type="component" value="Unassembled WGS sequence"/>
</dbReference>
<dbReference type="PANTHER" id="PTHR43884">
    <property type="entry name" value="ACYL-COA DEHYDROGENASE"/>
    <property type="match status" value="1"/>
</dbReference>
<dbReference type="InterPro" id="IPR006091">
    <property type="entry name" value="Acyl-CoA_Oxase/DH_mid-dom"/>
</dbReference>
<organism evidence="9 10">
    <name type="scientific">Plantactinospora mayteni</name>
    <dbReference type="NCBI Taxonomy" id="566021"/>
    <lineage>
        <taxon>Bacteria</taxon>
        <taxon>Bacillati</taxon>
        <taxon>Actinomycetota</taxon>
        <taxon>Actinomycetes</taxon>
        <taxon>Micromonosporales</taxon>
        <taxon>Micromonosporaceae</taxon>
        <taxon>Plantactinospora</taxon>
    </lineage>
</organism>
<evidence type="ECO:0000256" key="1">
    <source>
        <dbReference type="ARBA" id="ARBA00001974"/>
    </source>
</evidence>
<dbReference type="Gene3D" id="1.20.140.10">
    <property type="entry name" value="Butyryl-CoA Dehydrogenase, subunit A, domain 3"/>
    <property type="match status" value="1"/>
</dbReference>